<evidence type="ECO:0000256" key="1">
    <source>
        <dbReference type="SAM" id="MobiDB-lite"/>
    </source>
</evidence>
<name>A0ABN9H3G2_9NEOB</name>
<feature type="region of interest" description="Disordered" evidence="1">
    <location>
        <begin position="35"/>
        <end position="61"/>
    </location>
</feature>
<evidence type="ECO:0000313" key="2">
    <source>
        <dbReference type="EMBL" id="CAI9616271.1"/>
    </source>
</evidence>
<reference evidence="2" key="1">
    <citation type="submission" date="2023-05" db="EMBL/GenBank/DDBJ databases">
        <authorList>
            <person name="Stuckert A."/>
        </authorList>
    </citation>
    <scope>NUCLEOTIDE SEQUENCE</scope>
</reference>
<protein>
    <submittedName>
        <fullName evidence="2">Uncharacterized protein</fullName>
    </submittedName>
</protein>
<comment type="caution">
    <text evidence="2">The sequence shown here is derived from an EMBL/GenBank/DDBJ whole genome shotgun (WGS) entry which is preliminary data.</text>
</comment>
<evidence type="ECO:0000313" key="3">
    <source>
        <dbReference type="Proteomes" id="UP001162483"/>
    </source>
</evidence>
<feature type="compositionally biased region" description="Basic and acidic residues" evidence="1">
    <location>
        <begin position="42"/>
        <end position="55"/>
    </location>
</feature>
<feature type="non-terminal residue" evidence="2">
    <location>
        <position position="61"/>
    </location>
</feature>
<gene>
    <name evidence="2" type="ORF">SPARVUS_LOCUS15348171</name>
</gene>
<dbReference type="Proteomes" id="UP001162483">
    <property type="component" value="Unassembled WGS sequence"/>
</dbReference>
<organism evidence="2 3">
    <name type="scientific">Staurois parvus</name>
    <dbReference type="NCBI Taxonomy" id="386267"/>
    <lineage>
        <taxon>Eukaryota</taxon>
        <taxon>Metazoa</taxon>
        <taxon>Chordata</taxon>
        <taxon>Craniata</taxon>
        <taxon>Vertebrata</taxon>
        <taxon>Euteleostomi</taxon>
        <taxon>Amphibia</taxon>
        <taxon>Batrachia</taxon>
        <taxon>Anura</taxon>
        <taxon>Neobatrachia</taxon>
        <taxon>Ranoidea</taxon>
        <taxon>Ranidae</taxon>
        <taxon>Staurois</taxon>
    </lineage>
</organism>
<proteinExistence type="predicted"/>
<keyword evidence="3" id="KW-1185">Reference proteome</keyword>
<dbReference type="EMBL" id="CATNWA010020029">
    <property type="protein sequence ID" value="CAI9616271.1"/>
    <property type="molecule type" value="Genomic_DNA"/>
</dbReference>
<sequence>MYVKCIETAMFYYIIIIFKKITFLKNFKFDAGSGACTSRRSQGTEDGCRLGDMARDAAGGD</sequence>
<accession>A0ABN9H3G2</accession>